<dbReference type="RefSeq" id="WP_034791422.1">
    <property type="nucleotide sequence ID" value="NZ_JMPJ01000053.1"/>
</dbReference>
<comment type="caution">
    <text evidence="2">The sequence shown here is derived from an EMBL/GenBank/DDBJ whole genome shotgun (WGS) entry which is preliminary data.</text>
</comment>
<dbReference type="NCBIfam" id="NF008544">
    <property type="entry name" value="PRK11467.1"/>
    <property type="match status" value="1"/>
</dbReference>
<evidence type="ECO:0000256" key="1">
    <source>
        <dbReference type="SAM" id="MobiDB-lite"/>
    </source>
</evidence>
<reference evidence="2 3" key="1">
    <citation type="submission" date="2014-05" db="EMBL/GenBank/DDBJ databases">
        <title>ATOL: Assembling a taxonomically balanced genome-scale reconstruction of the evolutionary history of the Enterobacteriaceae.</title>
        <authorList>
            <person name="Plunkett G.III."/>
            <person name="Neeno-Eckwall E.C."/>
            <person name="Glasner J.D."/>
            <person name="Perna N.T."/>
        </authorList>
    </citation>
    <scope>NUCLEOTIDE SEQUENCE [LARGE SCALE GENOMIC DNA]</scope>
    <source>
        <strain evidence="2 3">ATCC 33852</strain>
    </source>
</reference>
<dbReference type="OrthoDB" id="6414156at2"/>
<feature type="compositionally biased region" description="Acidic residues" evidence="1">
    <location>
        <begin position="99"/>
        <end position="128"/>
    </location>
</feature>
<dbReference type="AlphaFoldDB" id="A0A085GB16"/>
<feature type="region of interest" description="Disordered" evidence="1">
    <location>
        <begin position="98"/>
        <end position="135"/>
    </location>
</feature>
<sequence>MSMYATLEEAVDAAREVFLEAAQDTADSDEEAIPEQFNLQKYVMQDGDIMWEAEFFTRDGEAVESTNFRSGEAAQAIFDGDYDAQELEEEWLEEGTLYEWDEGEYQYEPPLDTEEGEAAADEWDDEDDYPGKDID</sequence>
<dbReference type="Pfam" id="PF13984">
    <property type="entry name" value="MsyB"/>
    <property type="match status" value="1"/>
</dbReference>
<dbReference type="GeneID" id="78380573"/>
<gene>
    <name evidence="2" type="ORF">GEAM_2233</name>
</gene>
<name>A0A085GB16_EWIA3</name>
<dbReference type="InterPro" id="IPR025729">
    <property type="entry name" value="MsyB"/>
</dbReference>
<accession>A0A085GB16</accession>
<dbReference type="STRING" id="910964.GEAM_2233"/>
<keyword evidence="3" id="KW-1185">Reference proteome</keyword>
<evidence type="ECO:0000313" key="3">
    <source>
        <dbReference type="Proteomes" id="UP000028640"/>
    </source>
</evidence>
<evidence type="ECO:0000313" key="2">
    <source>
        <dbReference type="EMBL" id="KFC80911.1"/>
    </source>
</evidence>
<organism evidence="2 3">
    <name type="scientific">Ewingella americana (strain ATCC 33852 / DSM 4580 / CCUG 14506 / JCM 5911 / LMG 7869 / NCTC 12157 / CDC 1468-78)</name>
    <dbReference type="NCBI Taxonomy" id="910964"/>
    <lineage>
        <taxon>Bacteria</taxon>
        <taxon>Pseudomonadati</taxon>
        <taxon>Pseudomonadota</taxon>
        <taxon>Gammaproteobacteria</taxon>
        <taxon>Enterobacterales</taxon>
        <taxon>Yersiniaceae</taxon>
        <taxon>Ewingella</taxon>
    </lineage>
</organism>
<dbReference type="eggNOG" id="ENOG502ZPAE">
    <property type="taxonomic scope" value="Bacteria"/>
</dbReference>
<dbReference type="Proteomes" id="UP000028640">
    <property type="component" value="Unassembled WGS sequence"/>
</dbReference>
<protein>
    <submittedName>
        <fullName evidence="2">MsyB family acidic protein</fullName>
    </submittedName>
</protein>
<dbReference type="EMBL" id="JMPJ01000053">
    <property type="protein sequence ID" value="KFC80911.1"/>
    <property type="molecule type" value="Genomic_DNA"/>
</dbReference>
<proteinExistence type="predicted"/>